<dbReference type="Gene3D" id="2.40.50.140">
    <property type="entry name" value="Nucleic acid-binding proteins"/>
    <property type="match status" value="1"/>
</dbReference>
<organism evidence="5 6">
    <name type="scientific">Exophiala oligosperma</name>
    <dbReference type="NCBI Taxonomy" id="215243"/>
    <lineage>
        <taxon>Eukaryota</taxon>
        <taxon>Fungi</taxon>
        <taxon>Dikarya</taxon>
        <taxon>Ascomycota</taxon>
        <taxon>Pezizomycotina</taxon>
        <taxon>Eurotiomycetes</taxon>
        <taxon>Chaetothyriomycetidae</taxon>
        <taxon>Chaetothyriales</taxon>
        <taxon>Herpotrichiellaceae</taxon>
        <taxon>Exophiala</taxon>
    </lineage>
</organism>
<keyword evidence="2" id="KW-0689">Ribosomal protein</keyword>
<dbReference type="AlphaFoldDB" id="A0A0D2E6Q7"/>
<reference evidence="5 6" key="1">
    <citation type="submission" date="2015-01" db="EMBL/GenBank/DDBJ databases">
        <title>The Genome Sequence of Exophiala oligosperma CBS72588.</title>
        <authorList>
            <consortium name="The Broad Institute Genomics Platform"/>
            <person name="Cuomo C."/>
            <person name="de Hoog S."/>
            <person name="Gorbushina A."/>
            <person name="Stielow B."/>
            <person name="Teixiera M."/>
            <person name="Abouelleil A."/>
            <person name="Chapman S.B."/>
            <person name="Priest M."/>
            <person name="Young S.K."/>
            <person name="Wortman J."/>
            <person name="Nusbaum C."/>
            <person name="Birren B."/>
        </authorList>
    </citation>
    <scope>NUCLEOTIDE SEQUENCE [LARGE SCALE GENOMIC DNA]</scope>
    <source>
        <strain evidence="5 6">CBS 72588</strain>
    </source>
</reference>
<dbReference type="GeneID" id="27356637"/>
<feature type="compositionally biased region" description="Low complexity" evidence="4">
    <location>
        <begin position="72"/>
        <end position="90"/>
    </location>
</feature>
<dbReference type="EMBL" id="KN847335">
    <property type="protein sequence ID" value="KIW43464.1"/>
    <property type="molecule type" value="Genomic_DNA"/>
</dbReference>
<dbReference type="InterPro" id="IPR000266">
    <property type="entry name" value="Ribosomal_uS17"/>
</dbReference>
<dbReference type="GO" id="GO:0003735">
    <property type="term" value="F:structural constituent of ribosome"/>
    <property type="evidence" value="ECO:0007669"/>
    <property type="project" value="InterPro"/>
</dbReference>
<dbReference type="OrthoDB" id="4117078at2759"/>
<evidence type="ECO:0008006" key="7">
    <source>
        <dbReference type="Google" id="ProtNLM"/>
    </source>
</evidence>
<comment type="similarity">
    <text evidence="1">Belongs to the universal ribosomal protein uS17 family.</text>
</comment>
<dbReference type="Pfam" id="PF00366">
    <property type="entry name" value="Ribosomal_S17"/>
    <property type="match status" value="1"/>
</dbReference>
<feature type="compositionally biased region" description="Basic residues" evidence="4">
    <location>
        <begin position="257"/>
        <end position="268"/>
    </location>
</feature>
<evidence type="ECO:0000256" key="1">
    <source>
        <dbReference type="ARBA" id="ARBA00010254"/>
    </source>
</evidence>
<evidence type="ECO:0000256" key="4">
    <source>
        <dbReference type="SAM" id="MobiDB-lite"/>
    </source>
</evidence>
<keyword evidence="6" id="KW-1185">Reference proteome</keyword>
<feature type="compositionally biased region" description="Basic and acidic residues" evidence="4">
    <location>
        <begin position="113"/>
        <end position="123"/>
    </location>
</feature>
<keyword evidence="3" id="KW-0687">Ribonucleoprotein</keyword>
<feature type="region of interest" description="Disordered" evidence="4">
    <location>
        <begin position="65"/>
        <end position="132"/>
    </location>
</feature>
<protein>
    <recommendedName>
        <fullName evidence="7">Ribosomal protein S17</fullName>
    </recommendedName>
</protein>
<dbReference type="InterPro" id="IPR012340">
    <property type="entry name" value="NA-bd_OB-fold"/>
</dbReference>
<dbReference type="VEuPathDB" id="FungiDB:PV06_04563"/>
<evidence type="ECO:0000313" key="6">
    <source>
        <dbReference type="Proteomes" id="UP000053342"/>
    </source>
</evidence>
<feature type="region of interest" description="Disordered" evidence="4">
    <location>
        <begin position="234"/>
        <end position="268"/>
    </location>
</feature>
<proteinExistence type="inferred from homology"/>
<dbReference type="SUPFAM" id="SSF50249">
    <property type="entry name" value="Nucleic acid-binding proteins"/>
    <property type="match status" value="1"/>
</dbReference>
<dbReference type="GO" id="GO:0006412">
    <property type="term" value="P:translation"/>
    <property type="evidence" value="ECO:0007669"/>
    <property type="project" value="InterPro"/>
</dbReference>
<dbReference type="Proteomes" id="UP000053342">
    <property type="component" value="Unassembled WGS sequence"/>
</dbReference>
<feature type="compositionally biased region" description="Polar residues" evidence="4">
    <location>
        <begin position="91"/>
        <end position="112"/>
    </location>
</feature>
<evidence type="ECO:0000256" key="2">
    <source>
        <dbReference type="ARBA" id="ARBA00022980"/>
    </source>
</evidence>
<dbReference type="STRING" id="215243.A0A0D2E6Q7"/>
<accession>A0A0D2E6Q7</accession>
<evidence type="ECO:0000256" key="3">
    <source>
        <dbReference type="ARBA" id="ARBA00023274"/>
    </source>
</evidence>
<name>A0A0D2E6Q7_9EURO</name>
<gene>
    <name evidence="5" type="ORF">PV06_04563</name>
</gene>
<dbReference type="RefSeq" id="XP_016263680.1">
    <property type="nucleotide sequence ID" value="XM_016405474.1"/>
</dbReference>
<dbReference type="GO" id="GO:0005840">
    <property type="term" value="C:ribosome"/>
    <property type="evidence" value="ECO:0007669"/>
    <property type="project" value="UniProtKB-KW"/>
</dbReference>
<dbReference type="HOGENOM" id="CLU_079097_0_0_1"/>
<sequence>MNSVSTTWFRACRAPCRNIVPTCSSSSSKMTSFSVSRAPQRIRAPHSRQQVTCFSSLRSVREAQRVHDDAPFPRASAAAARPSPDLSSPATTTGSIPLSGGTPSNSTVSDTQAPKEEQNDATKKTPAKGHTMVGRVSRVGTMNKTVRVSRTVQVWDRHLQKYYKRKAHDMVHDPDNTLNEGDVVEYGGAETRRKPAPVVAGTQIEGTGTGTRKNVKYVVHQVITPFGLPVDVRPPRTVGSPKGRWEGTAGEVIKGNVRQRARGKSKAH</sequence>
<evidence type="ECO:0000313" key="5">
    <source>
        <dbReference type="EMBL" id="KIW43464.1"/>
    </source>
</evidence>
<dbReference type="GO" id="GO:1990904">
    <property type="term" value="C:ribonucleoprotein complex"/>
    <property type="evidence" value="ECO:0007669"/>
    <property type="project" value="UniProtKB-KW"/>
</dbReference>